<feature type="signal peptide" evidence="11">
    <location>
        <begin position="1"/>
        <end position="27"/>
    </location>
</feature>
<reference evidence="14" key="1">
    <citation type="submission" date="2025-08" db="UniProtKB">
        <authorList>
            <consortium name="RefSeq"/>
        </authorList>
    </citation>
    <scope>IDENTIFICATION</scope>
    <source>
        <tissue evidence="14">Sperm</tissue>
    </source>
</reference>
<feature type="domain" description="Ig-like" evidence="12">
    <location>
        <begin position="4"/>
        <end position="124"/>
    </location>
</feature>
<dbReference type="PANTHER" id="PTHR13869">
    <property type="entry name" value="MYELIN P0 RELATED"/>
    <property type="match status" value="1"/>
</dbReference>
<keyword evidence="8" id="KW-0393">Immunoglobulin domain</keyword>
<evidence type="ECO:0000256" key="8">
    <source>
        <dbReference type="ARBA" id="ARBA00023319"/>
    </source>
</evidence>
<protein>
    <submittedName>
        <fullName evidence="14">Myelin protein zero-like protein 3 isoform X1</fullName>
    </submittedName>
</protein>
<evidence type="ECO:0000256" key="6">
    <source>
        <dbReference type="ARBA" id="ARBA00023157"/>
    </source>
</evidence>
<feature type="region of interest" description="Disordered" evidence="9">
    <location>
        <begin position="163"/>
        <end position="199"/>
    </location>
</feature>
<feature type="transmembrane region" description="Helical" evidence="10">
    <location>
        <begin position="141"/>
        <end position="159"/>
    </location>
</feature>
<dbReference type="InterPro" id="IPR013106">
    <property type="entry name" value="Ig_V-set"/>
</dbReference>
<dbReference type="InterPro" id="IPR003599">
    <property type="entry name" value="Ig_sub"/>
</dbReference>
<proteinExistence type="predicted"/>
<evidence type="ECO:0000256" key="3">
    <source>
        <dbReference type="ARBA" id="ARBA00022729"/>
    </source>
</evidence>
<keyword evidence="2 10" id="KW-0812">Transmembrane</keyword>
<dbReference type="PROSITE" id="PS50835">
    <property type="entry name" value="IG_LIKE"/>
    <property type="match status" value="1"/>
</dbReference>
<evidence type="ECO:0000313" key="13">
    <source>
        <dbReference type="Proteomes" id="UP001318040"/>
    </source>
</evidence>
<dbReference type="InterPro" id="IPR007110">
    <property type="entry name" value="Ig-like_dom"/>
</dbReference>
<dbReference type="InterPro" id="IPR036179">
    <property type="entry name" value="Ig-like_dom_sf"/>
</dbReference>
<dbReference type="GO" id="GO:0005886">
    <property type="term" value="C:plasma membrane"/>
    <property type="evidence" value="ECO:0007669"/>
    <property type="project" value="TreeGrafter"/>
</dbReference>
<dbReference type="Pfam" id="PF07686">
    <property type="entry name" value="V-set"/>
    <property type="match status" value="1"/>
</dbReference>
<keyword evidence="3 11" id="KW-0732">Signal</keyword>
<keyword evidence="5 10" id="KW-0472">Membrane</keyword>
<keyword evidence="7" id="KW-0325">Glycoprotein</keyword>
<dbReference type="PANTHER" id="PTHR13869:SF24">
    <property type="entry name" value="BASEMENT MEMBRANE-SPECIFIC HEPARAN SULFATE PROTEOGLYCAN CORE PROTEIN-LIKE"/>
    <property type="match status" value="1"/>
</dbReference>
<feature type="chain" id="PRO_5042479873" evidence="11">
    <location>
        <begin position="28"/>
        <end position="199"/>
    </location>
</feature>
<sequence>MGIPTQHGAAILLGTFIALGLAGSVLAQSHITAEEDSTALLPCLFEEPIPAGEMITWERISANESTEQILVFDEKATPYIGNVAWVGDLSRGDASVLVSPVRHVDAGQYSCGTFFSNVQTKTITLSVTSKVTMLMPGPSTIVAGVALMVIVVGVTYLLMSRRRRSRSRSSRGRKFHQLEPPASPDGLLLSREATESPRQ</sequence>
<evidence type="ECO:0000256" key="7">
    <source>
        <dbReference type="ARBA" id="ARBA00023180"/>
    </source>
</evidence>
<accession>A0AAJ7XIJ7</accession>
<dbReference type="InterPro" id="IPR000920">
    <property type="entry name" value="Myelin_P0-rel"/>
</dbReference>
<keyword evidence="4 10" id="KW-1133">Transmembrane helix</keyword>
<feature type="compositionally biased region" description="Basic residues" evidence="9">
    <location>
        <begin position="163"/>
        <end position="175"/>
    </location>
</feature>
<keyword evidence="13" id="KW-1185">Reference proteome</keyword>
<evidence type="ECO:0000256" key="5">
    <source>
        <dbReference type="ARBA" id="ARBA00023136"/>
    </source>
</evidence>
<evidence type="ECO:0000313" key="14">
    <source>
        <dbReference type="RefSeq" id="XP_032835640.1"/>
    </source>
</evidence>
<evidence type="ECO:0000256" key="4">
    <source>
        <dbReference type="ARBA" id="ARBA00022989"/>
    </source>
</evidence>
<name>A0AAJ7XIJ7_PETMA</name>
<comment type="subcellular location">
    <subcellularLocation>
        <location evidence="1">Membrane</location>
        <topology evidence="1">Single-pass type I membrane protein</topology>
    </subcellularLocation>
</comment>
<dbReference type="KEGG" id="pmrn:116957535"/>
<evidence type="ECO:0000256" key="2">
    <source>
        <dbReference type="ARBA" id="ARBA00022692"/>
    </source>
</evidence>
<evidence type="ECO:0000256" key="1">
    <source>
        <dbReference type="ARBA" id="ARBA00004479"/>
    </source>
</evidence>
<evidence type="ECO:0000256" key="9">
    <source>
        <dbReference type="SAM" id="MobiDB-lite"/>
    </source>
</evidence>
<dbReference type="Proteomes" id="UP001318040">
    <property type="component" value="Chromosome 76"/>
</dbReference>
<evidence type="ECO:0000256" key="11">
    <source>
        <dbReference type="SAM" id="SignalP"/>
    </source>
</evidence>
<dbReference type="InterPro" id="IPR013783">
    <property type="entry name" value="Ig-like_fold"/>
</dbReference>
<dbReference type="AlphaFoldDB" id="A0AAJ7XIJ7"/>
<gene>
    <name evidence="14" type="primary">LOC116957535</name>
</gene>
<keyword evidence="6" id="KW-1015">Disulfide bond</keyword>
<evidence type="ECO:0000256" key="10">
    <source>
        <dbReference type="SAM" id="Phobius"/>
    </source>
</evidence>
<dbReference type="RefSeq" id="XP_032835640.1">
    <property type="nucleotide sequence ID" value="XM_032979749.1"/>
</dbReference>
<dbReference type="Gene3D" id="2.60.40.10">
    <property type="entry name" value="Immunoglobulins"/>
    <property type="match status" value="1"/>
</dbReference>
<dbReference type="SUPFAM" id="SSF48726">
    <property type="entry name" value="Immunoglobulin"/>
    <property type="match status" value="1"/>
</dbReference>
<organism evidence="13 14">
    <name type="scientific">Petromyzon marinus</name>
    <name type="common">Sea lamprey</name>
    <dbReference type="NCBI Taxonomy" id="7757"/>
    <lineage>
        <taxon>Eukaryota</taxon>
        <taxon>Metazoa</taxon>
        <taxon>Chordata</taxon>
        <taxon>Craniata</taxon>
        <taxon>Vertebrata</taxon>
        <taxon>Cyclostomata</taxon>
        <taxon>Hyperoartia</taxon>
        <taxon>Petromyzontiformes</taxon>
        <taxon>Petromyzontidae</taxon>
        <taxon>Petromyzon</taxon>
    </lineage>
</organism>
<dbReference type="SMART" id="SM00409">
    <property type="entry name" value="IG"/>
    <property type="match status" value="1"/>
</dbReference>
<evidence type="ECO:0000259" key="12">
    <source>
        <dbReference type="PROSITE" id="PS50835"/>
    </source>
</evidence>